<organism evidence="1 2">
    <name type="scientific">Sclerotinia borealis (strain F-4128)</name>
    <dbReference type="NCBI Taxonomy" id="1432307"/>
    <lineage>
        <taxon>Eukaryota</taxon>
        <taxon>Fungi</taxon>
        <taxon>Dikarya</taxon>
        <taxon>Ascomycota</taxon>
        <taxon>Pezizomycotina</taxon>
        <taxon>Leotiomycetes</taxon>
        <taxon>Helotiales</taxon>
        <taxon>Sclerotiniaceae</taxon>
        <taxon>Sclerotinia</taxon>
    </lineage>
</organism>
<dbReference type="HOGENOM" id="CLU_1950072_0_0_1"/>
<dbReference type="AlphaFoldDB" id="W9CM22"/>
<name>W9CM22_SCLBF</name>
<dbReference type="EMBL" id="AYSA01000068">
    <property type="protein sequence ID" value="ESZ97807.1"/>
    <property type="molecule type" value="Genomic_DNA"/>
</dbReference>
<dbReference type="Proteomes" id="UP000019487">
    <property type="component" value="Unassembled WGS sequence"/>
</dbReference>
<reference evidence="1 2" key="1">
    <citation type="journal article" date="2014" name="Genome Announc.">
        <title>Draft genome sequence of Sclerotinia borealis, a psychrophilic plant pathogenic fungus.</title>
        <authorList>
            <person name="Mardanov A.V."/>
            <person name="Beletsky A.V."/>
            <person name="Kadnikov V.V."/>
            <person name="Ignatov A.N."/>
            <person name="Ravin N.V."/>
        </authorList>
    </citation>
    <scope>NUCLEOTIDE SEQUENCE [LARGE SCALE GENOMIC DNA]</scope>
    <source>
        <strain evidence="2">F-4157</strain>
    </source>
</reference>
<evidence type="ECO:0000313" key="2">
    <source>
        <dbReference type="Proteomes" id="UP000019487"/>
    </source>
</evidence>
<gene>
    <name evidence="1" type="ORF">SBOR_1816</name>
</gene>
<evidence type="ECO:0000313" key="1">
    <source>
        <dbReference type="EMBL" id="ESZ97807.1"/>
    </source>
</evidence>
<accession>W9CM22</accession>
<proteinExistence type="predicted"/>
<sequence>MSLSRLFNNYHLRVSSNQARTIRLFSAHPAPMKINFILAMQITGGYKERKKQDLLTEMREMRLGSSVPMSERAELEMHIAKMGMSIEEKEKMHMGFVEEMERERMRLMRLEAENCLPFVFMNQGISTGR</sequence>
<protein>
    <submittedName>
        <fullName evidence="1">Uncharacterized protein</fullName>
    </submittedName>
</protein>
<keyword evidence="2" id="KW-1185">Reference proteome</keyword>
<comment type="caution">
    <text evidence="1">The sequence shown here is derived from an EMBL/GenBank/DDBJ whole genome shotgun (WGS) entry which is preliminary data.</text>
</comment>